<accession>A0ABW0FNF1</accession>
<evidence type="ECO:0000256" key="1">
    <source>
        <dbReference type="ARBA" id="ARBA00023015"/>
    </source>
</evidence>
<dbReference type="CDD" id="cd06170">
    <property type="entry name" value="LuxR_C_like"/>
    <property type="match status" value="1"/>
</dbReference>
<keyword evidence="3" id="KW-0804">Transcription</keyword>
<proteinExistence type="predicted"/>
<dbReference type="PANTHER" id="PTHR44688">
    <property type="entry name" value="DNA-BINDING TRANSCRIPTIONAL ACTIVATOR DEVR_DOSR"/>
    <property type="match status" value="1"/>
</dbReference>
<comment type="caution">
    <text evidence="5">The sequence shown here is derived from an EMBL/GenBank/DDBJ whole genome shotgun (WGS) entry which is preliminary data.</text>
</comment>
<dbReference type="SUPFAM" id="SSF46894">
    <property type="entry name" value="C-terminal effector domain of the bipartite response regulators"/>
    <property type="match status" value="1"/>
</dbReference>
<evidence type="ECO:0000259" key="4">
    <source>
        <dbReference type="PROSITE" id="PS50043"/>
    </source>
</evidence>
<feature type="domain" description="HTH luxR-type" evidence="4">
    <location>
        <begin position="9"/>
        <end position="74"/>
    </location>
</feature>
<evidence type="ECO:0000313" key="5">
    <source>
        <dbReference type="EMBL" id="MFC5342874.1"/>
    </source>
</evidence>
<dbReference type="EMBL" id="JBHSLF010000006">
    <property type="protein sequence ID" value="MFC5342874.1"/>
    <property type="molecule type" value="Genomic_DNA"/>
</dbReference>
<dbReference type="PANTHER" id="PTHR44688:SF16">
    <property type="entry name" value="DNA-BINDING TRANSCRIPTIONAL ACTIVATOR DEVR_DOSR"/>
    <property type="match status" value="1"/>
</dbReference>
<dbReference type="Pfam" id="PF00196">
    <property type="entry name" value="GerE"/>
    <property type="match status" value="1"/>
</dbReference>
<organism evidence="5 6">
    <name type="scientific">Brevundimonas staleyi</name>
    <dbReference type="NCBI Taxonomy" id="74326"/>
    <lineage>
        <taxon>Bacteria</taxon>
        <taxon>Pseudomonadati</taxon>
        <taxon>Pseudomonadota</taxon>
        <taxon>Alphaproteobacteria</taxon>
        <taxon>Caulobacterales</taxon>
        <taxon>Caulobacteraceae</taxon>
        <taxon>Brevundimonas</taxon>
    </lineage>
</organism>
<evidence type="ECO:0000256" key="3">
    <source>
        <dbReference type="ARBA" id="ARBA00023163"/>
    </source>
</evidence>
<dbReference type="SMART" id="SM00421">
    <property type="entry name" value="HTH_LUXR"/>
    <property type="match status" value="1"/>
</dbReference>
<dbReference type="PRINTS" id="PR00038">
    <property type="entry name" value="HTHLUXR"/>
</dbReference>
<dbReference type="InterPro" id="IPR036388">
    <property type="entry name" value="WH-like_DNA-bd_sf"/>
</dbReference>
<dbReference type="PROSITE" id="PS50043">
    <property type="entry name" value="HTH_LUXR_2"/>
    <property type="match status" value="1"/>
</dbReference>
<dbReference type="InterPro" id="IPR016032">
    <property type="entry name" value="Sig_transdc_resp-reg_C-effctor"/>
</dbReference>
<gene>
    <name evidence="5" type="ORF">ACFPIE_03045</name>
</gene>
<evidence type="ECO:0000256" key="2">
    <source>
        <dbReference type="ARBA" id="ARBA00023125"/>
    </source>
</evidence>
<evidence type="ECO:0000313" key="6">
    <source>
        <dbReference type="Proteomes" id="UP001596152"/>
    </source>
</evidence>
<dbReference type="RefSeq" id="WP_374039598.1">
    <property type="nucleotide sequence ID" value="NZ_CP169083.1"/>
</dbReference>
<keyword evidence="1" id="KW-0805">Transcription regulation</keyword>
<dbReference type="InterPro" id="IPR000792">
    <property type="entry name" value="Tscrpt_reg_LuxR_C"/>
</dbReference>
<dbReference type="Proteomes" id="UP001596152">
    <property type="component" value="Unassembled WGS sequence"/>
</dbReference>
<keyword evidence="6" id="KW-1185">Reference proteome</keyword>
<reference evidence="6" key="1">
    <citation type="journal article" date="2019" name="Int. J. Syst. Evol. Microbiol.">
        <title>The Global Catalogue of Microorganisms (GCM) 10K type strain sequencing project: providing services to taxonomists for standard genome sequencing and annotation.</title>
        <authorList>
            <consortium name="The Broad Institute Genomics Platform"/>
            <consortium name="The Broad Institute Genome Sequencing Center for Infectious Disease"/>
            <person name="Wu L."/>
            <person name="Ma J."/>
        </authorList>
    </citation>
    <scope>NUCLEOTIDE SEQUENCE [LARGE SCALE GENOMIC DNA]</scope>
    <source>
        <strain evidence="6">JCM 12125</strain>
    </source>
</reference>
<sequence>METQDVTNDGGDVVKLTPRQRECLYWAEQGKSSSVIGSILGISARTVDEHIACACARLGVQTRIQAIRRASSLGELDETP</sequence>
<dbReference type="Gene3D" id="1.10.10.10">
    <property type="entry name" value="Winged helix-like DNA-binding domain superfamily/Winged helix DNA-binding domain"/>
    <property type="match status" value="1"/>
</dbReference>
<keyword evidence="2" id="KW-0238">DNA-binding</keyword>
<name>A0ABW0FNF1_9CAUL</name>
<protein>
    <submittedName>
        <fullName evidence="5">LuxR C-terminal-related transcriptional regulator</fullName>
    </submittedName>
</protein>